<comment type="subcellular location">
    <subcellularLocation>
        <location evidence="1 8">Cell outer membrane</location>
        <topology evidence="1 8">Multi-pass membrane protein</topology>
    </subcellularLocation>
</comment>
<comment type="caution">
    <text evidence="11">The sequence shown here is derived from an EMBL/GenBank/DDBJ whole genome shotgun (WGS) entry which is preliminary data.</text>
</comment>
<reference evidence="11 12" key="1">
    <citation type="submission" date="2018-08" db="EMBL/GenBank/DDBJ databases">
        <title>A genome reference for cultivated species of the human gut microbiota.</title>
        <authorList>
            <person name="Zou Y."/>
            <person name="Xue W."/>
            <person name="Luo G."/>
        </authorList>
    </citation>
    <scope>NUCLEOTIDE SEQUENCE [LARGE SCALE GENOMIC DNA]</scope>
    <source>
        <strain evidence="11 12">AM27-17</strain>
    </source>
</reference>
<keyword evidence="6 8" id="KW-0472">Membrane</keyword>
<dbReference type="PROSITE" id="PS52016">
    <property type="entry name" value="TONB_DEPENDENT_REC_3"/>
    <property type="match status" value="1"/>
</dbReference>
<gene>
    <name evidence="11" type="ORF">DW712_21945</name>
</gene>
<dbReference type="PANTHER" id="PTHR30069">
    <property type="entry name" value="TONB-DEPENDENT OUTER MEMBRANE RECEPTOR"/>
    <property type="match status" value="1"/>
</dbReference>
<organism evidence="11 12">
    <name type="scientific">Bacteroides intestinalis</name>
    <dbReference type="NCBI Taxonomy" id="329854"/>
    <lineage>
        <taxon>Bacteria</taxon>
        <taxon>Pseudomonadati</taxon>
        <taxon>Bacteroidota</taxon>
        <taxon>Bacteroidia</taxon>
        <taxon>Bacteroidales</taxon>
        <taxon>Bacteroidaceae</taxon>
        <taxon>Bacteroides</taxon>
    </lineage>
</organism>
<dbReference type="Gene3D" id="2.60.40.1120">
    <property type="entry name" value="Carboxypeptidase-like, regulatory domain"/>
    <property type="match status" value="1"/>
</dbReference>
<keyword evidence="3 8" id="KW-1134">Transmembrane beta strand</keyword>
<dbReference type="InterPro" id="IPR023996">
    <property type="entry name" value="TonB-dep_OMP_SusC/RagA"/>
</dbReference>
<dbReference type="AlphaFoldDB" id="A0A414L084"/>
<evidence type="ECO:0000313" key="12">
    <source>
        <dbReference type="Proteomes" id="UP000285650"/>
    </source>
</evidence>
<evidence type="ECO:0000256" key="9">
    <source>
        <dbReference type="SAM" id="Phobius"/>
    </source>
</evidence>
<evidence type="ECO:0000256" key="5">
    <source>
        <dbReference type="ARBA" id="ARBA00022729"/>
    </source>
</evidence>
<dbReference type="SUPFAM" id="SSF49464">
    <property type="entry name" value="Carboxypeptidase regulatory domain-like"/>
    <property type="match status" value="1"/>
</dbReference>
<dbReference type="Proteomes" id="UP000285650">
    <property type="component" value="Unassembled WGS sequence"/>
</dbReference>
<feature type="domain" description="TonB-dependent receptor plug" evidence="10">
    <location>
        <begin position="151"/>
        <end position="261"/>
    </location>
</feature>
<evidence type="ECO:0000256" key="4">
    <source>
        <dbReference type="ARBA" id="ARBA00022692"/>
    </source>
</evidence>
<dbReference type="InterPro" id="IPR023997">
    <property type="entry name" value="TonB-dep_OMP_SusC/RagA_CS"/>
</dbReference>
<dbReference type="InterPro" id="IPR037066">
    <property type="entry name" value="Plug_dom_sf"/>
</dbReference>
<evidence type="ECO:0000256" key="6">
    <source>
        <dbReference type="ARBA" id="ARBA00023136"/>
    </source>
</evidence>
<dbReference type="GO" id="GO:0015344">
    <property type="term" value="F:siderophore uptake transmembrane transporter activity"/>
    <property type="evidence" value="ECO:0007669"/>
    <property type="project" value="TreeGrafter"/>
</dbReference>
<dbReference type="InterPro" id="IPR036942">
    <property type="entry name" value="Beta-barrel_TonB_sf"/>
</dbReference>
<dbReference type="InterPro" id="IPR039426">
    <property type="entry name" value="TonB-dep_rcpt-like"/>
</dbReference>
<comment type="similarity">
    <text evidence="8">Belongs to the TonB-dependent receptor family.</text>
</comment>
<dbReference type="PANTHER" id="PTHR30069:SF29">
    <property type="entry name" value="HEMOGLOBIN AND HEMOGLOBIN-HAPTOGLOBIN-BINDING PROTEIN 1-RELATED"/>
    <property type="match status" value="1"/>
</dbReference>
<sequence length="1083" mass="122447">MDLKIHATLEHITSKYNKHFFFFVTLNQLIMKSACKNRCLATILLAICLIVGAPLWAQQKVVHGVVEDLEGNPMPGVSVTVEGTTIGTITDVDGKYEITTQDGKKLVFSFVGMKSEKVEVGKKSVINIRLKEDAVMLQEVVAIGYGTKTRATTTGAVDLVNSDKLMNRPVTNTAELLQGVVPGMEIRRTNQGKVGEEGYSIQVRGVTSRSDPGILVVVDGIPYKDNNADALNKINPQDIENITILKDAQAAIYGARAAGGVLLVTTKKGKSEKPTISYTGNFTFNAPASVPQKVNVLQHIEMMGELYANDGITNHFFTHLLPYVETADIYSKNPQVVKGPFGDTPDLVLGWHDWWDEMYGTAFDHSHNLSISGGSEKSNYYASIGYLDQGSMFNYGEHNNKKYWGRFKYEYNVNKYIKLRSNVYVGRKKVTEPYNIDHLAWLTYWTWNCQPTYNPQGEYYASGGFGNPIAYAQHTGNKWKTYYSYYTQLGFDITPIKNLTITGDMSLNYDITDEKYYRKRHQTYHWDGSLNYDVIDYWEGGKTKTESLYGRNEHIVTSLHANYNFNITDKHMFNAMFGASHEELDSRGFNAYRYNLITDELPILGLGDAEQQYNDEYSNAWAITSIFGRLSYNWDNRVFVEATYRNDGSSKFAKGHKWEDFWGVSGSWIISNENFFTPAKNYLNNLKIRLSWGQLGNQAGIGLYDHYQYIFVGGQYPFGDSNNPLKVPNASLGGMPAVDRTWETIETYNAGVDFGLLNNRLNGTFDYFIKDNKNMFYAEEFPTILGTSAPSINGAHVRTNGWELTLNWKDKIGKVGYRLGVSLSDNKTKVVSLSDSRNPGHGLNAFVEGYPTNAFFIYEFDGFIKDEADLADYKSKMKGGIPTNLRVGDAKYVDKDGDGILEPTLYKEGDSNSGDIVYKGTHNQRYLYGINLGLDWKGIDFSAFLQGVGKWNCINGTYAGGGEVWKQSSQYFYHNTWSTDRPNAEYPRLTQDGGIQSNNYMWSTAPYKYFNNRYLRLKEVQIGYTFPTKLTKKFGVENLRIYATGMNLFEWDNLPDGFDPEAPYNENLIPFSRTYSIGVNVQF</sequence>
<evidence type="ECO:0000256" key="3">
    <source>
        <dbReference type="ARBA" id="ARBA00022452"/>
    </source>
</evidence>
<dbReference type="Gene3D" id="2.170.130.10">
    <property type="entry name" value="TonB-dependent receptor, plug domain"/>
    <property type="match status" value="1"/>
</dbReference>
<dbReference type="InterPro" id="IPR012910">
    <property type="entry name" value="Plug_dom"/>
</dbReference>
<evidence type="ECO:0000256" key="8">
    <source>
        <dbReference type="PROSITE-ProRule" id="PRU01360"/>
    </source>
</evidence>
<keyword evidence="9" id="KW-1133">Transmembrane helix</keyword>
<dbReference type="InterPro" id="IPR008969">
    <property type="entry name" value="CarboxyPept-like_regulatory"/>
</dbReference>
<evidence type="ECO:0000259" key="10">
    <source>
        <dbReference type="Pfam" id="PF07715"/>
    </source>
</evidence>
<evidence type="ECO:0000256" key="2">
    <source>
        <dbReference type="ARBA" id="ARBA00022448"/>
    </source>
</evidence>
<dbReference type="Pfam" id="PF07715">
    <property type="entry name" value="Plug"/>
    <property type="match status" value="1"/>
</dbReference>
<keyword evidence="11" id="KW-0675">Receptor</keyword>
<evidence type="ECO:0000256" key="1">
    <source>
        <dbReference type="ARBA" id="ARBA00004571"/>
    </source>
</evidence>
<keyword evidence="7 8" id="KW-0998">Cell outer membrane</keyword>
<keyword evidence="5" id="KW-0732">Signal</keyword>
<feature type="transmembrane region" description="Helical" evidence="9">
    <location>
        <begin position="39"/>
        <end position="57"/>
    </location>
</feature>
<name>A0A414L084_9BACE</name>
<dbReference type="NCBIfam" id="TIGR04057">
    <property type="entry name" value="SusC_RagA_signa"/>
    <property type="match status" value="1"/>
</dbReference>
<dbReference type="NCBIfam" id="TIGR04056">
    <property type="entry name" value="OMP_RagA_SusC"/>
    <property type="match status" value="1"/>
</dbReference>
<evidence type="ECO:0000256" key="7">
    <source>
        <dbReference type="ARBA" id="ARBA00023237"/>
    </source>
</evidence>
<dbReference type="GO" id="GO:0009279">
    <property type="term" value="C:cell outer membrane"/>
    <property type="evidence" value="ECO:0007669"/>
    <property type="project" value="UniProtKB-SubCell"/>
</dbReference>
<dbReference type="Pfam" id="PF13715">
    <property type="entry name" value="CarbopepD_reg_2"/>
    <property type="match status" value="1"/>
</dbReference>
<keyword evidence="2 8" id="KW-0813">Transport</keyword>
<dbReference type="GO" id="GO:0044718">
    <property type="term" value="P:siderophore transmembrane transport"/>
    <property type="evidence" value="ECO:0007669"/>
    <property type="project" value="TreeGrafter"/>
</dbReference>
<accession>A0A414L084</accession>
<dbReference type="SUPFAM" id="SSF56935">
    <property type="entry name" value="Porins"/>
    <property type="match status" value="1"/>
</dbReference>
<proteinExistence type="inferred from homology"/>
<dbReference type="EMBL" id="QSKV01000020">
    <property type="protein sequence ID" value="RHE88065.1"/>
    <property type="molecule type" value="Genomic_DNA"/>
</dbReference>
<protein>
    <submittedName>
        <fullName evidence="11">TonB-dependent receptor</fullName>
    </submittedName>
</protein>
<evidence type="ECO:0000313" key="11">
    <source>
        <dbReference type="EMBL" id="RHE88065.1"/>
    </source>
</evidence>
<keyword evidence="4 8" id="KW-0812">Transmembrane</keyword>
<dbReference type="Gene3D" id="2.40.170.20">
    <property type="entry name" value="TonB-dependent receptor, beta-barrel domain"/>
    <property type="match status" value="1"/>
</dbReference>